<evidence type="ECO:0000313" key="3">
    <source>
        <dbReference type="EMBL" id="RAP74555.1"/>
    </source>
</evidence>
<comment type="caution">
    <text evidence="3">The sequence shown here is derived from an EMBL/GenBank/DDBJ whole genome shotgun (WGS) entry which is preliminary data.</text>
</comment>
<dbReference type="Pfam" id="PF04012">
    <property type="entry name" value="PspA_IM30"/>
    <property type="match status" value="1"/>
</dbReference>
<dbReference type="RefSeq" id="WP_112884344.1">
    <property type="nucleotide sequence ID" value="NZ_QLUW01000004.1"/>
</dbReference>
<comment type="similarity">
    <text evidence="1">Belongs to the PspA/Vipp/IM30 family.</text>
</comment>
<name>A0A328U119_9BACL</name>
<accession>A0A328U119</accession>
<organism evidence="3 4">
    <name type="scientific">Paenibacillus montanisoli</name>
    <dbReference type="NCBI Taxonomy" id="2081970"/>
    <lineage>
        <taxon>Bacteria</taxon>
        <taxon>Bacillati</taxon>
        <taxon>Bacillota</taxon>
        <taxon>Bacilli</taxon>
        <taxon>Bacillales</taxon>
        <taxon>Paenibacillaceae</taxon>
        <taxon>Paenibacillus</taxon>
    </lineage>
</organism>
<feature type="coiled-coil region" evidence="2">
    <location>
        <begin position="108"/>
        <end position="142"/>
    </location>
</feature>
<evidence type="ECO:0000256" key="1">
    <source>
        <dbReference type="ARBA" id="ARBA00043985"/>
    </source>
</evidence>
<evidence type="ECO:0000256" key="2">
    <source>
        <dbReference type="SAM" id="Coils"/>
    </source>
</evidence>
<keyword evidence="2" id="KW-0175">Coiled coil</keyword>
<evidence type="ECO:0000313" key="4">
    <source>
        <dbReference type="Proteomes" id="UP000249260"/>
    </source>
</evidence>
<dbReference type="EMBL" id="QLUW01000004">
    <property type="protein sequence ID" value="RAP74555.1"/>
    <property type="molecule type" value="Genomic_DNA"/>
</dbReference>
<dbReference type="OrthoDB" id="9779630at2"/>
<dbReference type="Proteomes" id="UP000249260">
    <property type="component" value="Unassembled WGS sequence"/>
</dbReference>
<proteinExistence type="inferred from homology"/>
<dbReference type="InterPro" id="IPR007157">
    <property type="entry name" value="PspA_VIPP1"/>
</dbReference>
<protein>
    <submittedName>
        <fullName evidence="3">PspA/IM30 family protein</fullName>
    </submittedName>
</protein>
<keyword evidence="4" id="KW-1185">Reference proteome</keyword>
<dbReference type="PANTHER" id="PTHR31088:SF6">
    <property type="entry name" value="PHAGE SHOCK PROTEIN A"/>
    <property type="match status" value="1"/>
</dbReference>
<sequence>MGLLNRIFNITQAAANELLDKLENPAMMLNQYVRGMQDEIAAAQQELIKQEALAKGLAQQAHEANVMAEHSEAKALEAMRAGQEALAREALAAKLHYAEKAQQSSQLQEQAKLTIAELTHRLEKAKAELPQLLKKREELLARIQQTAAKARTGMPSFSVGRASLEGGSALRGFQRIEEKIAQWEAHVALSRQPYGEAYGSSTAPAGTSNKDALINEQLEQLRKKLPTE</sequence>
<dbReference type="AlphaFoldDB" id="A0A328U119"/>
<gene>
    <name evidence="3" type="ORF">DL346_21060</name>
</gene>
<reference evidence="3 4" key="1">
    <citation type="submission" date="2018-06" db="EMBL/GenBank/DDBJ databases">
        <title>Paenibacillus montanisoli sp. nov., isolated from mountain area soil.</title>
        <authorList>
            <person name="Wu M."/>
        </authorList>
    </citation>
    <scope>NUCLEOTIDE SEQUENCE [LARGE SCALE GENOMIC DNA]</scope>
    <source>
        <strain evidence="3 4">RA17</strain>
    </source>
</reference>
<dbReference type="PANTHER" id="PTHR31088">
    <property type="entry name" value="MEMBRANE-ASSOCIATED PROTEIN VIPP1, CHLOROPLASTIC"/>
    <property type="match status" value="1"/>
</dbReference>
<feature type="coiled-coil region" evidence="2">
    <location>
        <begin position="33"/>
        <end position="60"/>
    </location>
</feature>